<gene>
    <name evidence="6" type="ORF">UFOPK1358_00947</name>
</gene>
<dbReference type="InterPro" id="IPR004511">
    <property type="entry name" value="PAPS/APS_Rdtase"/>
</dbReference>
<organism evidence="6">
    <name type="scientific">freshwater metagenome</name>
    <dbReference type="NCBI Taxonomy" id="449393"/>
    <lineage>
        <taxon>unclassified sequences</taxon>
        <taxon>metagenomes</taxon>
        <taxon>ecological metagenomes</taxon>
    </lineage>
</organism>
<dbReference type="SUPFAM" id="SSF52402">
    <property type="entry name" value="Adenine nucleotide alpha hydrolases-like"/>
    <property type="match status" value="1"/>
</dbReference>
<dbReference type="GO" id="GO:0005737">
    <property type="term" value="C:cytoplasm"/>
    <property type="evidence" value="ECO:0007669"/>
    <property type="project" value="TreeGrafter"/>
</dbReference>
<evidence type="ECO:0000313" key="6">
    <source>
        <dbReference type="EMBL" id="CAB4539590.1"/>
    </source>
</evidence>
<evidence type="ECO:0000256" key="4">
    <source>
        <dbReference type="SAM" id="MobiDB-lite"/>
    </source>
</evidence>
<keyword evidence="2" id="KW-0560">Oxidoreductase</keyword>
<dbReference type="PANTHER" id="PTHR46509:SF1">
    <property type="entry name" value="PHOSPHOADENOSINE PHOSPHOSULFATE REDUCTASE"/>
    <property type="match status" value="1"/>
</dbReference>
<dbReference type="EMBL" id="CAEZSF010000080">
    <property type="protein sequence ID" value="CAB4539590.1"/>
    <property type="molecule type" value="Genomic_DNA"/>
</dbReference>
<dbReference type="NCBIfam" id="NF002537">
    <property type="entry name" value="PRK02090.1"/>
    <property type="match status" value="1"/>
</dbReference>
<dbReference type="Gene3D" id="3.40.50.620">
    <property type="entry name" value="HUPs"/>
    <property type="match status" value="1"/>
</dbReference>
<feature type="domain" description="Phosphoadenosine phosphosulphate reductase" evidence="5">
    <location>
        <begin position="60"/>
        <end position="218"/>
    </location>
</feature>
<dbReference type="GO" id="GO:0004604">
    <property type="term" value="F:phosphoadenylyl-sulfate reductase (thioredoxin) activity"/>
    <property type="evidence" value="ECO:0007669"/>
    <property type="project" value="InterPro"/>
</dbReference>
<proteinExistence type="inferred from homology"/>
<dbReference type="CDD" id="cd23945">
    <property type="entry name" value="PAPS_reductase"/>
    <property type="match status" value="1"/>
</dbReference>
<dbReference type="NCBIfam" id="TIGR00434">
    <property type="entry name" value="cysH"/>
    <property type="match status" value="1"/>
</dbReference>
<sequence>MSNYTLDDLHASHELTEPLPGPFQAAEFSDEELSLLNNEFEQRTAAEILRWAADNFGPHLSLAASMTDSVLIDLAVKVAPAIEVAFIDTGYHFPETLETVEKVRRHYGLNLRIMTVATHNEELWKVDPTNCCSAVKVGQLDRALAGKAAWMSGLRRDESPSRADSPILARDLRGLIKINPLANWTSAQVQDYIVDNDILVNPLLDQGYPSIGCMPCTNKVLPGEDPRSGRWAGQEKTECGLHQD</sequence>
<evidence type="ECO:0000256" key="1">
    <source>
        <dbReference type="ARBA" id="ARBA00009732"/>
    </source>
</evidence>
<dbReference type="PIRSF" id="PIRSF000857">
    <property type="entry name" value="PAPS_reductase"/>
    <property type="match status" value="1"/>
</dbReference>
<dbReference type="AlphaFoldDB" id="A0A6J6BKD1"/>
<comment type="similarity">
    <text evidence="1">Belongs to the PAPS reductase family. CysH subfamily.</text>
</comment>
<feature type="region of interest" description="Disordered" evidence="4">
    <location>
        <begin position="224"/>
        <end position="244"/>
    </location>
</feature>
<dbReference type="Pfam" id="PF01507">
    <property type="entry name" value="PAPS_reduct"/>
    <property type="match status" value="1"/>
</dbReference>
<protein>
    <submittedName>
        <fullName evidence="6">Unannotated protein</fullName>
    </submittedName>
</protein>
<evidence type="ECO:0000256" key="2">
    <source>
        <dbReference type="ARBA" id="ARBA00023002"/>
    </source>
</evidence>
<name>A0A6J6BKD1_9ZZZZ</name>
<dbReference type="InterPro" id="IPR002500">
    <property type="entry name" value="PAPS_reduct_dom"/>
</dbReference>
<dbReference type="GO" id="GO:0019379">
    <property type="term" value="P:sulfate assimilation, phosphoadenylyl sulfate reduction by phosphoadenylyl-sulfate reductase (thioredoxin)"/>
    <property type="evidence" value="ECO:0007669"/>
    <property type="project" value="InterPro"/>
</dbReference>
<comment type="pathway">
    <text evidence="3">Sulfur metabolism; hydrogen sulfide biosynthesis; sulfite from sulfate.</text>
</comment>
<accession>A0A6J6BKD1</accession>
<evidence type="ECO:0000259" key="5">
    <source>
        <dbReference type="Pfam" id="PF01507"/>
    </source>
</evidence>
<dbReference type="PANTHER" id="PTHR46509">
    <property type="entry name" value="PHOSPHOADENOSINE PHOSPHOSULFATE REDUCTASE"/>
    <property type="match status" value="1"/>
</dbReference>
<dbReference type="HAMAP" id="MF_00063">
    <property type="entry name" value="CysH"/>
    <property type="match status" value="1"/>
</dbReference>
<evidence type="ECO:0000256" key="3">
    <source>
        <dbReference type="ARBA" id="ARBA00024327"/>
    </source>
</evidence>
<reference evidence="6" key="1">
    <citation type="submission" date="2020-05" db="EMBL/GenBank/DDBJ databases">
        <authorList>
            <person name="Chiriac C."/>
            <person name="Salcher M."/>
            <person name="Ghai R."/>
            <person name="Kavagutti S V."/>
        </authorList>
    </citation>
    <scope>NUCLEOTIDE SEQUENCE</scope>
</reference>
<dbReference type="InterPro" id="IPR014729">
    <property type="entry name" value="Rossmann-like_a/b/a_fold"/>
</dbReference>